<organism evidence="3 4">
    <name type="scientific">Sporosarcina ureae</name>
    <dbReference type="NCBI Taxonomy" id="1571"/>
    <lineage>
        <taxon>Bacteria</taxon>
        <taxon>Bacillati</taxon>
        <taxon>Bacillota</taxon>
        <taxon>Bacilli</taxon>
        <taxon>Bacillales</taxon>
        <taxon>Caryophanaceae</taxon>
        <taxon>Sporosarcina</taxon>
    </lineage>
</organism>
<dbReference type="InterPro" id="IPR052901">
    <property type="entry name" value="Bact_TGase-like"/>
</dbReference>
<keyword evidence="1" id="KW-0472">Membrane</keyword>
<keyword evidence="4" id="KW-1185">Reference proteome</keyword>
<feature type="transmembrane region" description="Helical" evidence="1">
    <location>
        <begin position="112"/>
        <end position="130"/>
    </location>
</feature>
<feature type="transmembrane region" description="Helical" evidence="1">
    <location>
        <begin position="166"/>
        <end position="186"/>
    </location>
</feature>
<dbReference type="RefSeq" id="WP_037561918.1">
    <property type="nucleotide sequence ID" value="NZ_CP015108.1"/>
</dbReference>
<keyword evidence="1" id="KW-0812">Transmembrane</keyword>
<protein>
    <recommendedName>
        <fullName evidence="2">Transglutaminase-like domain-containing protein</fullName>
    </recommendedName>
</protein>
<feature type="transmembrane region" description="Helical" evidence="1">
    <location>
        <begin position="67"/>
        <end position="92"/>
    </location>
</feature>
<dbReference type="Pfam" id="PF11992">
    <property type="entry name" value="TgpA_N"/>
    <property type="match status" value="1"/>
</dbReference>
<dbReference type="PANTHER" id="PTHR42736:SF1">
    <property type="entry name" value="PROTEIN-GLUTAMINE GAMMA-GLUTAMYLTRANSFERASE"/>
    <property type="match status" value="1"/>
</dbReference>
<keyword evidence="1" id="KW-1133">Transmembrane helix</keyword>
<evidence type="ECO:0000313" key="3">
    <source>
        <dbReference type="EMBL" id="ARF13860.1"/>
    </source>
</evidence>
<dbReference type="InterPro" id="IPR021878">
    <property type="entry name" value="TgpA_N"/>
</dbReference>
<dbReference type="SMART" id="SM00460">
    <property type="entry name" value="TGc"/>
    <property type="match status" value="1"/>
</dbReference>
<dbReference type="PANTHER" id="PTHR42736">
    <property type="entry name" value="PROTEIN-GLUTAMINE GAMMA-GLUTAMYLTRANSFERASE"/>
    <property type="match status" value="1"/>
</dbReference>
<dbReference type="Pfam" id="PF01841">
    <property type="entry name" value="Transglut_core"/>
    <property type="match status" value="1"/>
</dbReference>
<dbReference type="Gene3D" id="3.10.620.30">
    <property type="match status" value="1"/>
</dbReference>
<evidence type="ECO:0000256" key="1">
    <source>
        <dbReference type="SAM" id="Phobius"/>
    </source>
</evidence>
<dbReference type="InterPro" id="IPR002931">
    <property type="entry name" value="Transglutaminase-like"/>
</dbReference>
<dbReference type="EMBL" id="CP015108">
    <property type="protein sequence ID" value="ARF13860.1"/>
    <property type="molecule type" value="Genomic_DNA"/>
</dbReference>
<accession>A0ABM6JUP2</accession>
<feature type="domain" description="Transglutaminase-like" evidence="2">
    <location>
        <begin position="468"/>
        <end position="542"/>
    </location>
</feature>
<feature type="transmembrane region" description="Helical" evidence="1">
    <location>
        <begin position="12"/>
        <end position="29"/>
    </location>
</feature>
<evidence type="ECO:0000313" key="4">
    <source>
        <dbReference type="Proteomes" id="UP000192486"/>
    </source>
</evidence>
<name>A0ABM6JUP2_SPOUR</name>
<proteinExistence type="predicted"/>
<reference evidence="3 4" key="1">
    <citation type="submission" date="2016-04" db="EMBL/GenBank/DDBJ databases">
        <title>Comparative Genomics and Epigenetics of Sporosarcina ureae.</title>
        <authorList>
            <person name="Oliver A.S."/>
            <person name="Cooper K.K."/>
        </authorList>
    </citation>
    <scope>NUCLEOTIDE SEQUENCE [LARGE SCALE GENOMIC DNA]</scope>
    <source>
        <strain evidence="3 4">S204</strain>
    </source>
</reference>
<feature type="transmembrane region" description="Helical" evidence="1">
    <location>
        <begin position="41"/>
        <end position="60"/>
    </location>
</feature>
<evidence type="ECO:0000259" key="2">
    <source>
        <dbReference type="SMART" id="SM00460"/>
    </source>
</evidence>
<dbReference type="InterPro" id="IPR038765">
    <property type="entry name" value="Papain-like_cys_pep_sf"/>
</dbReference>
<dbReference type="Proteomes" id="UP000192486">
    <property type="component" value="Chromosome"/>
</dbReference>
<feature type="transmembrane region" description="Helical" evidence="1">
    <location>
        <begin position="142"/>
        <end position="160"/>
    </location>
</feature>
<gene>
    <name evidence="3" type="ORF">SporoS204_06705</name>
</gene>
<feature type="transmembrane region" description="Helical" evidence="1">
    <location>
        <begin position="198"/>
        <end position="215"/>
    </location>
</feature>
<sequence length="722" mass="83320">MKRSKLDWKVLLFLYALSSVLLWEWFIPIVDLTDFGHPSLFIIYLVLFFALTLLQLPWWISGTVQILYVVWAIHYMYFNKLWISIAVTGYILQDVQQNVLLLFQGNLGELSNLFRTLLLFVLVWMIAYLLRHWIEVRRSMMMFFGFTIIFVALLDTFTPYDATSSIVRIMIVGLVIVGCLTIIKLSGDEGLSLRPKRLLLLSLPVVLIVVSIGLLSRNAPVYPPAWPDPVPFLLSLSGAEDNVSDNGQARAGYDPDDTQLGGAFVQNNQLVFEASVDERQYWRIETKDTYTSKGWIQDKESDKELLDTGEDLWNNPAEGEVLHATLDFAEPLPFLATPYGTTKISSPEGLNLMHEMTTNRLYLLMGLQEKIEQYEMEFVEPTYILSDLQKTEMVNYETVPEDLNSYVQLPEELPERVKELALSITENETAVYDKVKAIEQYFKKNGFVYETQNVPVPDEEQDYVDQFLFDTKKGYCDNFSTSMAVMLRSVDIPTRWVKGFAPGEMAYKASGKSVYRVTNDEAHSWVEVYIPEIGWMPFEPTLGFTHPTEIEFDIPNESSEEEEIKKTVKPEVEKEKELPKKTKGSPAFDAFKQKYVWLFSQWWIYVSLFVLIVGASLIVYSKRSNWLPKWRIKQLRKLPNGRAKFEQQFTQLLQQLARTGLPKDTAMTLSNYAKLVDERYGGDRMAVLTNAYETGIYGNDWETQEWDKLNKVWEDLIISTTC</sequence>
<feature type="transmembrane region" description="Helical" evidence="1">
    <location>
        <begin position="602"/>
        <end position="621"/>
    </location>
</feature>
<dbReference type="SUPFAM" id="SSF54001">
    <property type="entry name" value="Cysteine proteinases"/>
    <property type="match status" value="1"/>
</dbReference>